<evidence type="ECO:0000256" key="1">
    <source>
        <dbReference type="SAM" id="MobiDB-lite"/>
    </source>
</evidence>
<dbReference type="InterPro" id="IPR018535">
    <property type="entry name" value="DUF1996"/>
</dbReference>
<reference evidence="4" key="1">
    <citation type="journal article" date="2019" name="Int. J. Syst. Evol. Microbiol.">
        <title>The Global Catalogue of Microorganisms (GCM) 10K type strain sequencing project: providing services to taxonomists for standard genome sequencing and annotation.</title>
        <authorList>
            <consortium name="The Broad Institute Genomics Platform"/>
            <consortium name="The Broad Institute Genome Sequencing Center for Infectious Disease"/>
            <person name="Wu L."/>
            <person name="Ma J."/>
        </authorList>
    </citation>
    <scope>NUCLEOTIDE SEQUENCE [LARGE SCALE GENOMIC DNA]</scope>
    <source>
        <strain evidence="4">JCM 18303</strain>
    </source>
</reference>
<evidence type="ECO:0000259" key="2">
    <source>
        <dbReference type="Pfam" id="PF09362"/>
    </source>
</evidence>
<organism evidence="3 4">
    <name type="scientific">Pseudonocardia eucalypti</name>
    <dbReference type="NCBI Taxonomy" id="648755"/>
    <lineage>
        <taxon>Bacteria</taxon>
        <taxon>Bacillati</taxon>
        <taxon>Actinomycetota</taxon>
        <taxon>Actinomycetes</taxon>
        <taxon>Pseudonocardiales</taxon>
        <taxon>Pseudonocardiaceae</taxon>
        <taxon>Pseudonocardia</taxon>
    </lineage>
</organism>
<proteinExistence type="predicted"/>
<sequence>MILILASLVAGGTLLGTGSAIARDEGRNASAKSDKDDKNDNREDDRERPGQSRNKDDDKEFPGRDKADEADDDDYENILDVEPDREDRKGPNASNGSFIAKCGTNGNGHRNSDNYMVAPDKRNGAQHVHDYVGNLSTDAFSDEESLHKAGTTCDRNNKSTFFWPVLRDTRFDGDDENRDGGGLDGNFGRILRPTVAEMRFVGNPRQKVKTMPDDLMIITGDAKAKTNGDKNANAQWTCTGYENRLTDKYPLCPSGSKLVRILEFPNCWDGENLDSKDMRQHTAFADDDGDCKDDFEPIPQLRMRLVYDQPPGRNFSLDTFPDQQHDPRTDHADFENMAPDAVRKLMSDCINDGRNC</sequence>
<protein>
    <recommendedName>
        <fullName evidence="2">DUF1996 domain-containing protein</fullName>
    </recommendedName>
</protein>
<keyword evidence="4" id="KW-1185">Reference proteome</keyword>
<dbReference type="PANTHER" id="PTHR43662:SF3">
    <property type="entry name" value="DOMAIN PROTEIN, PUTATIVE (AFU_ORTHOLOGUE AFUA_6G11970)-RELATED"/>
    <property type="match status" value="1"/>
</dbReference>
<name>A0ABP9PCF8_9PSEU</name>
<comment type="caution">
    <text evidence="3">The sequence shown here is derived from an EMBL/GenBank/DDBJ whole genome shotgun (WGS) entry which is preliminary data.</text>
</comment>
<gene>
    <name evidence="3" type="ORF">GCM10023321_00470</name>
</gene>
<feature type="compositionally biased region" description="Acidic residues" evidence="1">
    <location>
        <begin position="68"/>
        <end position="84"/>
    </location>
</feature>
<dbReference type="Proteomes" id="UP001428817">
    <property type="component" value="Unassembled WGS sequence"/>
</dbReference>
<feature type="region of interest" description="Disordered" evidence="1">
    <location>
        <begin position="17"/>
        <end position="113"/>
    </location>
</feature>
<dbReference type="Pfam" id="PF09362">
    <property type="entry name" value="DUF1996"/>
    <property type="match status" value="1"/>
</dbReference>
<dbReference type="PANTHER" id="PTHR43662">
    <property type="match status" value="1"/>
</dbReference>
<evidence type="ECO:0000313" key="3">
    <source>
        <dbReference type="EMBL" id="GAA5144348.1"/>
    </source>
</evidence>
<feature type="domain" description="DUF1996" evidence="2">
    <location>
        <begin position="117"/>
        <end position="311"/>
    </location>
</feature>
<dbReference type="EMBL" id="BAABJP010000001">
    <property type="protein sequence ID" value="GAA5144348.1"/>
    <property type="molecule type" value="Genomic_DNA"/>
</dbReference>
<evidence type="ECO:0000313" key="4">
    <source>
        <dbReference type="Proteomes" id="UP001428817"/>
    </source>
</evidence>
<feature type="compositionally biased region" description="Basic and acidic residues" evidence="1">
    <location>
        <begin position="22"/>
        <end position="67"/>
    </location>
</feature>
<accession>A0ABP9PCF8</accession>